<proteinExistence type="predicted"/>
<protein>
    <recommendedName>
        <fullName evidence="2">SMODS and SLOG-associating 2TM effector domain-containing protein</fullName>
    </recommendedName>
</protein>
<feature type="transmembrane region" description="Helical" evidence="1">
    <location>
        <begin position="44"/>
        <end position="63"/>
    </location>
</feature>
<keyword evidence="1" id="KW-1133">Transmembrane helix</keyword>
<organism evidence="3 4">
    <name type="scientific">Schaalia odontolytica</name>
    <dbReference type="NCBI Taxonomy" id="1660"/>
    <lineage>
        <taxon>Bacteria</taxon>
        <taxon>Bacillati</taxon>
        <taxon>Actinomycetota</taxon>
        <taxon>Actinomycetes</taxon>
        <taxon>Actinomycetales</taxon>
        <taxon>Actinomycetaceae</taxon>
        <taxon>Schaalia</taxon>
    </lineage>
</organism>
<evidence type="ECO:0000259" key="2">
    <source>
        <dbReference type="Pfam" id="PF18186"/>
    </source>
</evidence>
<evidence type="ECO:0000313" key="4">
    <source>
        <dbReference type="Proteomes" id="UP000234198"/>
    </source>
</evidence>
<accession>A0A2I1HXZ7</accession>
<dbReference type="NCBIfam" id="NF033632">
    <property type="entry name" value="SLATT_4"/>
    <property type="match status" value="1"/>
</dbReference>
<keyword evidence="1" id="KW-0812">Transmembrane</keyword>
<gene>
    <name evidence="3" type="ORF">CYJ22_09250</name>
</gene>
<name>A0A2I1HXZ7_9ACTO</name>
<comment type="caution">
    <text evidence="3">The sequence shown here is derived from an EMBL/GenBank/DDBJ whole genome shotgun (WGS) entry which is preliminary data.</text>
</comment>
<reference evidence="3 4" key="1">
    <citation type="submission" date="2017-12" db="EMBL/GenBank/DDBJ databases">
        <title>Phylogenetic diversity of female urinary microbiome.</title>
        <authorList>
            <person name="Thomas-White K."/>
            <person name="Wolfe A.J."/>
        </authorList>
    </citation>
    <scope>NUCLEOTIDE SEQUENCE [LARGE SCALE GENOMIC DNA]</scope>
    <source>
        <strain evidence="3 4">UMB0018</strain>
    </source>
</reference>
<sequence>MTDSRSPERDRLYSQLENEYGNVVYTHAAQEEQRTRLARSERRIKTFQIIFSAASTAGIVGIFVTQQQWATVATGLLTFALLALNSYSFRFELGTQIANHQKAADQLWYLQRQYLACLTDFNLMSDEEVRKERDRLVEQTKSIYTSIPRTDNKSFNIARDRLQKEGLKEFSRDELNLLLPEGLRQ</sequence>
<feature type="transmembrane region" description="Helical" evidence="1">
    <location>
        <begin position="69"/>
        <end position="87"/>
    </location>
</feature>
<dbReference type="Proteomes" id="UP000234198">
    <property type="component" value="Unassembled WGS sequence"/>
</dbReference>
<evidence type="ECO:0000313" key="3">
    <source>
        <dbReference type="EMBL" id="PKY63764.1"/>
    </source>
</evidence>
<dbReference type="AlphaFoldDB" id="A0A2I1HXZ7"/>
<dbReference type="InterPro" id="IPR040811">
    <property type="entry name" value="SLATT_4"/>
</dbReference>
<dbReference type="Pfam" id="PF18186">
    <property type="entry name" value="SLATT_4"/>
    <property type="match status" value="1"/>
</dbReference>
<keyword evidence="1" id="KW-0472">Membrane</keyword>
<evidence type="ECO:0000256" key="1">
    <source>
        <dbReference type="SAM" id="Phobius"/>
    </source>
</evidence>
<feature type="domain" description="SMODS and SLOG-associating 2TM effector" evidence="2">
    <location>
        <begin position="12"/>
        <end position="174"/>
    </location>
</feature>
<dbReference type="EMBL" id="PKKM01000015">
    <property type="protein sequence ID" value="PKY63764.1"/>
    <property type="molecule type" value="Genomic_DNA"/>
</dbReference>
<dbReference type="RefSeq" id="WP_101602399.1">
    <property type="nucleotide sequence ID" value="NZ_PKKM01000015.1"/>
</dbReference>